<evidence type="ECO:0000256" key="1">
    <source>
        <dbReference type="SAM" id="MobiDB-lite"/>
    </source>
</evidence>
<dbReference type="KEGG" id="mpp:MICPUCDRAFT_53186"/>
<sequence>MSARTALLNLARRAGAAPTRVARRNMSGGGTVEEEIGASPPRADGFRSLYPNISSVLPSPSPPHATSRR</sequence>
<dbReference type="EMBL" id="GG663748">
    <property type="protein sequence ID" value="EEH52425.1"/>
    <property type="molecule type" value="Genomic_DNA"/>
</dbReference>
<dbReference type="GeneID" id="9688729"/>
<reference evidence="2 3" key="1">
    <citation type="journal article" date="2009" name="Science">
        <title>Green evolution and dynamic adaptations revealed by genomes of the marine picoeukaryotes Micromonas.</title>
        <authorList>
            <person name="Worden A.Z."/>
            <person name="Lee J.H."/>
            <person name="Mock T."/>
            <person name="Rouze P."/>
            <person name="Simmons M.P."/>
            <person name="Aerts A.L."/>
            <person name="Allen A.E."/>
            <person name="Cuvelier M.L."/>
            <person name="Derelle E."/>
            <person name="Everett M.V."/>
            <person name="Foulon E."/>
            <person name="Grimwood J."/>
            <person name="Gundlach H."/>
            <person name="Henrissat B."/>
            <person name="Napoli C."/>
            <person name="McDonald S.M."/>
            <person name="Parker M.S."/>
            <person name="Rombauts S."/>
            <person name="Salamov A."/>
            <person name="Von Dassow P."/>
            <person name="Badger J.H."/>
            <person name="Coutinho P.M."/>
            <person name="Demir E."/>
            <person name="Dubchak I."/>
            <person name="Gentemann C."/>
            <person name="Eikrem W."/>
            <person name="Gready J.E."/>
            <person name="John U."/>
            <person name="Lanier W."/>
            <person name="Lindquist E.A."/>
            <person name="Lucas S."/>
            <person name="Mayer K.F."/>
            <person name="Moreau H."/>
            <person name="Not F."/>
            <person name="Otillar R."/>
            <person name="Panaud O."/>
            <person name="Pangilinan J."/>
            <person name="Paulsen I."/>
            <person name="Piegu B."/>
            <person name="Poliakov A."/>
            <person name="Robbens S."/>
            <person name="Schmutz J."/>
            <person name="Toulza E."/>
            <person name="Wyss T."/>
            <person name="Zelensky A."/>
            <person name="Zhou K."/>
            <person name="Armbrust E.V."/>
            <person name="Bhattacharya D."/>
            <person name="Goodenough U.W."/>
            <person name="Van de Peer Y."/>
            <person name="Grigoriev I.V."/>
        </authorList>
    </citation>
    <scope>NUCLEOTIDE SEQUENCE [LARGE SCALE GENOMIC DNA]</scope>
    <source>
        <strain evidence="2 3">CCMP1545</strain>
    </source>
</reference>
<dbReference type="RefSeq" id="XP_003063289.1">
    <property type="nucleotide sequence ID" value="XM_003063243.1"/>
</dbReference>
<feature type="region of interest" description="Disordered" evidence="1">
    <location>
        <begin position="19"/>
        <end position="45"/>
    </location>
</feature>
<dbReference type="AlphaFoldDB" id="C1N680"/>
<organism evidence="3">
    <name type="scientific">Micromonas pusilla (strain CCMP1545)</name>
    <name type="common">Picoplanktonic green alga</name>
    <dbReference type="NCBI Taxonomy" id="564608"/>
    <lineage>
        <taxon>Eukaryota</taxon>
        <taxon>Viridiplantae</taxon>
        <taxon>Chlorophyta</taxon>
        <taxon>Mamiellophyceae</taxon>
        <taxon>Mamiellales</taxon>
        <taxon>Mamiellaceae</taxon>
        <taxon>Micromonas</taxon>
    </lineage>
</organism>
<proteinExistence type="predicted"/>
<name>C1N680_MICPC</name>
<dbReference type="Proteomes" id="UP000001876">
    <property type="component" value="Unassembled WGS sequence"/>
</dbReference>
<evidence type="ECO:0000313" key="2">
    <source>
        <dbReference type="EMBL" id="EEH52425.1"/>
    </source>
</evidence>
<keyword evidence="3" id="KW-1185">Reference proteome</keyword>
<accession>C1N680</accession>
<evidence type="ECO:0000313" key="3">
    <source>
        <dbReference type="Proteomes" id="UP000001876"/>
    </source>
</evidence>
<gene>
    <name evidence="2" type="ORF">MICPUCDRAFT_53186</name>
</gene>
<protein>
    <submittedName>
        <fullName evidence="2">Predicted protein</fullName>
    </submittedName>
</protein>